<feature type="transmembrane region" description="Helical" evidence="7">
    <location>
        <begin position="371"/>
        <end position="392"/>
    </location>
</feature>
<dbReference type="InterPro" id="IPR036259">
    <property type="entry name" value="MFS_trans_sf"/>
</dbReference>
<dbReference type="GO" id="GO:0012505">
    <property type="term" value="C:endomembrane system"/>
    <property type="evidence" value="ECO:0007669"/>
    <property type="project" value="UniProtKB-SubCell"/>
</dbReference>
<evidence type="ECO:0000313" key="8">
    <source>
        <dbReference type="EMBL" id="KZW02148.1"/>
    </source>
</evidence>
<proteinExistence type="inferred from homology"/>
<dbReference type="InterPro" id="IPR011701">
    <property type="entry name" value="MFS"/>
</dbReference>
<sequence length="427" mass="46437">MNCVRAVLKSACSILSGTFAFEWVFQRFGDVDLAHRSSLPPFLAPSQWLRVVRRRGESSSVYFSHSRGRYFALLFGILVHACWYAMMGSKRGYICLLLAFVVSGIGRAFMFGVLNSYVAALPSKPLGQLHGSWGIGGFCSPLVAQAMISSGIDWHIFYLISLAWSALAIGAAVLTFRPTRQERASELASAVNVSPSSDSVESGLPSGSQLVTPTKSRSTLLLCFKSPLILAYCAFLFVYSGSETSANGFVRHSTHSQLFSSRPCQFVTYLLRERHANPKAVGYFGSVFWAGFTIARLLVGYWAPRHSYRAGKLLEHLLMLSALCWNLCIWLVPSLPANVAFVGCVGLSVGPMFPLTVHLATTLIPTELHMVGIALLSASASFGSAILPFVSGVLSNNPNIGLDVLPKMLVAEGSILLIAWFFFPRTA</sequence>
<keyword evidence="5 7" id="KW-1133">Transmembrane helix</keyword>
<evidence type="ECO:0000256" key="1">
    <source>
        <dbReference type="ARBA" id="ARBA00004127"/>
    </source>
</evidence>
<feature type="transmembrane region" description="Helical" evidence="7">
    <location>
        <begin position="339"/>
        <end position="359"/>
    </location>
</feature>
<evidence type="ECO:0000313" key="9">
    <source>
        <dbReference type="Proteomes" id="UP000077266"/>
    </source>
</evidence>
<dbReference type="AlphaFoldDB" id="A0A165PGL8"/>
<protein>
    <submittedName>
        <fullName evidence="8">MFS general substrate transporter</fullName>
    </submittedName>
</protein>
<evidence type="ECO:0000256" key="2">
    <source>
        <dbReference type="ARBA" id="ARBA00008335"/>
    </source>
</evidence>
<accession>A0A165PGL8</accession>
<feature type="transmembrane region" description="Helical" evidence="7">
    <location>
        <begin position="219"/>
        <end position="239"/>
    </location>
</feature>
<feature type="transmembrane region" description="Helical" evidence="7">
    <location>
        <begin position="313"/>
        <end position="333"/>
    </location>
</feature>
<evidence type="ECO:0000256" key="4">
    <source>
        <dbReference type="ARBA" id="ARBA00022692"/>
    </source>
</evidence>
<evidence type="ECO:0000256" key="3">
    <source>
        <dbReference type="ARBA" id="ARBA00022448"/>
    </source>
</evidence>
<reference evidence="8 9" key="1">
    <citation type="journal article" date="2016" name="Mol. Biol. Evol.">
        <title>Comparative Genomics of Early-Diverging Mushroom-Forming Fungi Provides Insights into the Origins of Lignocellulose Decay Capabilities.</title>
        <authorList>
            <person name="Nagy L.G."/>
            <person name="Riley R."/>
            <person name="Tritt A."/>
            <person name="Adam C."/>
            <person name="Daum C."/>
            <person name="Floudas D."/>
            <person name="Sun H."/>
            <person name="Yadav J.S."/>
            <person name="Pangilinan J."/>
            <person name="Larsson K.H."/>
            <person name="Matsuura K."/>
            <person name="Barry K."/>
            <person name="Labutti K."/>
            <person name="Kuo R."/>
            <person name="Ohm R.A."/>
            <person name="Bhattacharya S.S."/>
            <person name="Shirouzu T."/>
            <person name="Yoshinaga Y."/>
            <person name="Martin F.M."/>
            <person name="Grigoriev I.V."/>
            <person name="Hibbett D.S."/>
        </authorList>
    </citation>
    <scope>NUCLEOTIDE SEQUENCE [LARGE SCALE GENOMIC DNA]</scope>
    <source>
        <strain evidence="8 9">HHB12029</strain>
    </source>
</reference>
<dbReference type="InParanoid" id="A0A165PGL8"/>
<keyword evidence="3" id="KW-0813">Transport</keyword>
<keyword evidence="4 7" id="KW-0812">Transmembrane</keyword>
<feature type="transmembrane region" description="Helical" evidence="7">
    <location>
        <begin position="280"/>
        <end position="301"/>
    </location>
</feature>
<dbReference type="InterPro" id="IPR051788">
    <property type="entry name" value="MFS_Transporter"/>
</dbReference>
<evidence type="ECO:0000256" key="7">
    <source>
        <dbReference type="SAM" id="Phobius"/>
    </source>
</evidence>
<evidence type="ECO:0000256" key="5">
    <source>
        <dbReference type="ARBA" id="ARBA00022989"/>
    </source>
</evidence>
<dbReference type="PANTHER" id="PTHR23514">
    <property type="entry name" value="BYPASS OF STOP CODON PROTEIN 6"/>
    <property type="match status" value="1"/>
</dbReference>
<dbReference type="SUPFAM" id="SSF103473">
    <property type="entry name" value="MFS general substrate transporter"/>
    <property type="match status" value="1"/>
</dbReference>
<feature type="transmembrane region" description="Helical" evidence="7">
    <location>
        <begin position="68"/>
        <end position="86"/>
    </location>
</feature>
<feature type="transmembrane region" description="Helical" evidence="7">
    <location>
        <begin position="156"/>
        <end position="176"/>
    </location>
</feature>
<name>A0A165PGL8_EXIGL</name>
<dbReference type="Gene3D" id="1.20.1250.20">
    <property type="entry name" value="MFS general substrate transporter like domains"/>
    <property type="match status" value="2"/>
</dbReference>
<keyword evidence="6 7" id="KW-0472">Membrane</keyword>
<gene>
    <name evidence="8" type="ORF">EXIGLDRAFT_665949</name>
</gene>
<organism evidence="8 9">
    <name type="scientific">Exidia glandulosa HHB12029</name>
    <dbReference type="NCBI Taxonomy" id="1314781"/>
    <lineage>
        <taxon>Eukaryota</taxon>
        <taxon>Fungi</taxon>
        <taxon>Dikarya</taxon>
        <taxon>Basidiomycota</taxon>
        <taxon>Agaricomycotina</taxon>
        <taxon>Agaricomycetes</taxon>
        <taxon>Auriculariales</taxon>
        <taxon>Exidiaceae</taxon>
        <taxon>Exidia</taxon>
    </lineage>
</organism>
<comment type="similarity">
    <text evidence="2">Belongs to the major facilitator superfamily.</text>
</comment>
<feature type="transmembrane region" description="Helical" evidence="7">
    <location>
        <begin position="404"/>
        <end position="423"/>
    </location>
</feature>
<dbReference type="Proteomes" id="UP000077266">
    <property type="component" value="Unassembled WGS sequence"/>
</dbReference>
<dbReference type="OrthoDB" id="413079at2759"/>
<dbReference type="Pfam" id="PF07690">
    <property type="entry name" value="MFS_1"/>
    <property type="match status" value="1"/>
</dbReference>
<evidence type="ECO:0000256" key="6">
    <source>
        <dbReference type="ARBA" id="ARBA00023136"/>
    </source>
</evidence>
<dbReference type="GO" id="GO:0016020">
    <property type="term" value="C:membrane"/>
    <property type="evidence" value="ECO:0007669"/>
    <property type="project" value="TreeGrafter"/>
</dbReference>
<keyword evidence="9" id="KW-1185">Reference proteome</keyword>
<dbReference type="EMBL" id="KV425890">
    <property type="protein sequence ID" value="KZW02148.1"/>
    <property type="molecule type" value="Genomic_DNA"/>
</dbReference>
<dbReference type="GO" id="GO:0022857">
    <property type="term" value="F:transmembrane transporter activity"/>
    <property type="evidence" value="ECO:0007669"/>
    <property type="project" value="InterPro"/>
</dbReference>
<feature type="transmembrane region" description="Helical" evidence="7">
    <location>
        <begin position="93"/>
        <end position="114"/>
    </location>
</feature>
<comment type="subcellular location">
    <subcellularLocation>
        <location evidence="1">Endomembrane system</location>
        <topology evidence="1">Multi-pass membrane protein</topology>
    </subcellularLocation>
</comment>
<dbReference type="PANTHER" id="PTHR23514:SF3">
    <property type="entry name" value="BYPASS OF STOP CODON PROTEIN 6"/>
    <property type="match status" value="1"/>
</dbReference>